<evidence type="ECO:0000313" key="3">
    <source>
        <dbReference type="EMBL" id="KAK4541106.1"/>
    </source>
</evidence>
<evidence type="ECO:0000256" key="1">
    <source>
        <dbReference type="SAM" id="MobiDB-lite"/>
    </source>
</evidence>
<proteinExistence type="predicted"/>
<dbReference type="AlphaFoldDB" id="A0AAV9J8D9"/>
<protein>
    <submittedName>
        <fullName evidence="3">Uncharacterized protein</fullName>
    </submittedName>
</protein>
<keyword evidence="2" id="KW-0812">Transmembrane</keyword>
<evidence type="ECO:0000256" key="2">
    <source>
        <dbReference type="SAM" id="Phobius"/>
    </source>
</evidence>
<accession>A0AAV9J8D9</accession>
<keyword evidence="4" id="KW-1185">Reference proteome</keyword>
<reference evidence="3 4" key="1">
    <citation type="submission" date="2021-11" db="EMBL/GenBank/DDBJ databases">
        <title>Black yeast isolated from Biological Soil Crust.</title>
        <authorList>
            <person name="Kurbessoian T."/>
        </authorList>
    </citation>
    <scope>NUCLEOTIDE SEQUENCE [LARGE SCALE GENOMIC DNA]</scope>
    <source>
        <strain evidence="3 4">CCFEE 5522</strain>
    </source>
</reference>
<sequence>MPELIFWFLCVFLAIIFVWLVLEFAARLSEQDMQAYHGPAQQYGDAATPAIFTGNGVERLQDEGEAAVKDVSTGGVGQGDDHSHGQDNAR</sequence>
<feature type="transmembrane region" description="Helical" evidence="2">
    <location>
        <begin position="6"/>
        <end position="26"/>
    </location>
</feature>
<feature type="compositionally biased region" description="Basic and acidic residues" evidence="1">
    <location>
        <begin position="79"/>
        <end position="90"/>
    </location>
</feature>
<keyword evidence="2" id="KW-1133">Transmembrane helix</keyword>
<gene>
    <name evidence="3" type="ORF">LTR36_008331</name>
</gene>
<dbReference type="Proteomes" id="UP001324427">
    <property type="component" value="Unassembled WGS sequence"/>
</dbReference>
<name>A0AAV9J8D9_9PEZI</name>
<dbReference type="EMBL" id="JAVFHQ010000057">
    <property type="protein sequence ID" value="KAK4541106.1"/>
    <property type="molecule type" value="Genomic_DNA"/>
</dbReference>
<keyword evidence="2" id="KW-0472">Membrane</keyword>
<feature type="region of interest" description="Disordered" evidence="1">
    <location>
        <begin position="68"/>
        <end position="90"/>
    </location>
</feature>
<comment type="caution">
    <text evidence="3">The sequence shown here is derived from an EMBL/GenBank/DDBJ whole genome shotgun (WGS) entry which is preliminary data.</text>
</comment>
<evidence type="ECO:0000313" key="4">
    <source>
        <dbReference type="Proteomes" id="UP001324427"/>
    </source>
</evidence>
<organism evidence="3 4">
    <name type="scientific">Oleoguttula mirabilis</name>
    <dbReference type="NCBI Taxonomy" id="1507867"/>
    <lineage>
        <taxon>Eukaryota</taxon>
        <taxon>Fungi</taxon>
        <taxon>Dikarya</taxon>
        <taxon>Ascomycota</taxon>
        <taxon>Pezizomycotina</taxon>
        <taxon>Dothideomycetes</taxon>
        <taxon>Dothideomycetidae</taxon>
        <taxon>Mycosphaerellales</taxon>
        <taxon>Teratosphaeriaceae</taxon>
        <taxon>Oleoguttula</taxon>
    </lineage>
</organism>